<dbReference type="SUPFAM" id="SSF46785">
    <property type="entry name" value="Winged helix' DNA-binding domain"/>
    <property type="match status" value="1"/>
</dbReference>
<dbReference type="RefSeq" id="WP_315277546.1">
    <property type="nucleotide sequence ID" value="NZ_CAUREL010000010.1"/>
</dbReference>
<protein>
    <submittedName>
        <fullName evidence="5">GntR family transcriptional regulator</fullName>
    </submittedName>
</protein>
<dbReference type="Pfam" id="PF00392">
    <property type="entry name" value="GntR"/>
    <property type="match status" value="1"/>
</dbReference>
<dbReference type="InterPro" id="IPR011663">
    <property type="entry name" value="UTRA"/>
</dbReference>
<evidence type="ECO:0000256" key="1">
    <source>
        <dbReference type="ARBA" id="ARBA00023015"/>
    </source>
</evidence>
<dbReference type="InterPro" id="IPR000524">
    <property type="entry name" value="Tscrpt_reg_HTH_GntR"/>
</dbReference>
<dbReference type="EMBL" id="JAYWLU010000011">
    <property type="protein sequence ID" value="MEX3595259.1"/>
    <property type="molecule type" value="Genomic_DNA"/>
</dbReference>
<dbReference type="Pfam" id="PF07702">
    <property type="entry name" value="UTRA"/>
    <property type="match status" value="1"/>
</dbReference>
<feature type="domain" description="HTH gntR-type" evidence="4">
    <location>
        <begin position="2"/>
        <end position="70"/>
    </location>
</feature>
<proteinExistence type="predicted"/>
<dbReference type="PANTHER" id="PTHR44846:SF1">
    <property type="entry name" value="MANNOSYL-D-GLYCERATE TRANSPORT_METABOLISM SYSTEM REPRESSOR MNGR-RELATED"/>
    <property type="match status" value="1"/>
</dbReference>
<evidence type="ECO:0000256" key="2">
    <source>
        <dbReference type="ARBA" id="ARBA00023125"/>
    </source>
</evidence>
<dbReference type="SUPFAM" id="SSF64288">
    <property type="entry name" value="Chorismate lyase-like"/>
    <property type="match status" value="1"/>
</dbReference>
<comment type="caution">
    <text evidence="5">The sequence shown here is derived from an EMBL/GenBank/DDBJ whole genome shotgun (WGS) entry which is preliminary data.</text>
</comment>
<keyword evidence="3" id="KW-0804">Transcription</keyword>
<accession>A0ABV3V5N3</accession>
<dbReference type="PANTHER" id="PTHR44846">
    <property type="entry name" value="MANNOSYL-D-GLYCERATE TRANSPORT/METABOLISM SYSTEM REPRESSOR MNGR-RELATED"/>
    <property type="match status" value="1"/>
</dbReference>
<dbReference type="InterPro" id="IPR036390">
    <property type="entry name" value="WH_DNA-bd_sf"/>
</dbReference>
<organism evidence="5 6">
    <name type="scientific">Kocuria carniphila</name>
    <dbReference type="NCBI Taxonomy" id="262208"/>
    <lineage>
        <taxon>Bacteria</taxon>
        <taxon>Bacillati</taxon>
        <taxon>Actinomycetota</taxon>
        <taxon>Actinomycetes</taxon>
        <taxon>Micrococcales</taxon>
        <taxon>Micrococcaceae</taxon>
        <taxon>Kocuria</taxon>
    </lineage>
</organism>
<reference evidence="5 6" key="1">
    <citation type="journal article" date="2024" name="Fungal Genet. Biol.">
        <title>The porcine skin microbiome exhibits broad fungal antagonism.</title>
        <authorList>
            <person name="De La Cruz K.F."/>
            <person name="Townsend E.C."/>
            <person name="Alex Cheong J.Z."/>
            <person name="Salamzade R."/>
            <person name="Liu A."/>
            <person name="Sandstrom S."/>
            <person name="Davila E."/>
            <person name="Huang L."/>
            <person name="Xu K.H."/>
            <person name="Wu S.Y."/>
            <person name="Meudt J.J."/>
            <person name="Shanmuganayagam D."/>
            <person name="Gibson A.L.F."/>
            <person name="Kalan L.R."/>
        </authorList>
    </citation>
    <scope>NUCLEOTIDE SEQUENCE [LARGE SCALE GENOMIC DNA]</scope>
    <source>
        <strain evidence="5 6">LK2625</strain>
    </source>
</reference>
<dbReference type="InterPro" id="IPR028978">
    <property type="entry name" value="Chorismate_lyase_/UTRA_dom_sf"/>
</dbReference>
<name>A0ABV3V5N3_9MICC</name>
<dbReference type="InterPro" id="IPR050679">
    <property type="entry name" value="Bact_HTH_transcr_reg"/>
</dbReference>
<dbReference type="Gene3D" id="3.40.1410.10">
    <property type="entry name" value="Chorismate lyase-like"/>
    <property type="match status" value="1"/>
</dbReference>
<keyword evidence="6" id="KW-1185">Reference proteome</keyword>
<evidence type="ECO:0000313" key="5">
    <source>
        <dbReference type="EMBL" id="MEX3595259.1"/>
    </source>
</evidence>
<dbReference type="CDD" id="cd07377">
    <property type="entry name" value="WHTH_GntR"/>
    <property type="match status" value="1"/>
</dbReference>
<dbReference type="PRINTS" id="PR00035">
    <property type="entry name" value="HTHGNTR"/>
</dbReference>
<keyword evidence="1" id="KW-0805">Transcription regulation</keyword>
<evidence type="ECO:0000259" key="4">
    <source>
        <dbReference type="PROSITE" id="PS50949"/>
    </source>
</evidence>
<dbReference type="SMART" id="SM00345">
    <property type="entry name" value="HTH_GNTR"/>
    <property type="match status" value="1"/>
</dbReference>
<keyword evidence="2" id="KW-0238">DNA-binding</keyword>
<sequence>MTELKHELVRRQLRDLAQQGLRPGDSLPGERSLEKQFEVSRITIRRAISDLVGEGVLVRVKGKGTFVSHGRVRSDLHLASFHEDMRAAGFTPSTRVVTAQLELPPDDAAAHLALGPQDPAILVRRLRLANNAPVSVDECWMPPSLVPDLLAQDLKQSLYGHLAAAGHPVLRVEQTVEAAAASEPIAELLDITVGSPVLLFHRRSFTGGDQTIPIEYSISTYRSDRYQLSMRLAQDRAASSTAT</sequence>
<evidence type="ECO:0000313" key="6">
    <source>
        <dbReference type="Proteomes" id="UP001558481"/>
    </source>
</evidence>
<gene>
    <name evidence="5" type="ORF">VVR66_11100</name>
</gene>
<dbReference type="SMART" id="SM00866">
    <property type="entry name" value="UTRA"/>
    <property type="match status" value="1"/>
</dbReference>
<dbReference type="Proteomes" id="UP001558481">
    <property type="component" value="Unassembled WGS sequence"/>
</dbReference>
<dbReference type="PROSITE" id="PS50949">
    <property type="entry name" value="HTH_GNTR"/>
    <property type="match status" value="1"/>
</dbReference>
<dbReference type="Gene3D" id="1.10.10.10">
    <property type="entry name" value="Winged helix-like DNA-binding domain superfamily/Winged helix DNA-binding domain"/>
    <property type="match status" value="1"/>
</dbReference>
<dbReference type="InterPro" id="IPR036388">
    <property type="entry name" value="WH-like_DNA-bd_sf"/>
</dbReference>
<evidence type="ECO:0000256" key="3">
    <source>
        <dbReference type="ARBA" id="ARBA00023163"/>
    </source>
</evidence>